<keyword evidence="13" id="KW-1185">Reference proteome</keyword>
<evidence type="ECO:0000256" key="9">
    <source>
        <dbReference type="SAM" id="Phobius"/>
    </source>
</evidence>
<dbReference type="EMBL" id="POUA01000016">
    <property type="protein sequence ID" value="PZG54553.1"/>
    <property type="molecule type" value="Genomic_DNA"/>
</dbReference>
<evidence type="ECO:0000256" key="6">
    <source>
        <dbReference type="PIRSR" id="PIRSR627057-1"/>
    </source>
</evidence>
<feature type="domain" description="CAAX prenyl protease 1 N-terminal" evidence="11">
    <location>
        <begin position="66"/>
        <end position="202"/>
    </location>
</feature>
<keyword evidence="4 7" id="KW-0862">Zinc</keyword>
<feature type="transmembrane region" description="Helical" evidence="9">
    <location>
        <begin position="174"/>
        <end position="196"/>
    </location>
</feature>
<dbReference type="Gene3D" id="3.30.2010.10">
    <property type="entry name" value="Metalloproteases ('zincins'), catalytic domain"/>
    <property type="match status" value="1"/>
</dbReference>
<gene>
    <name evidence="12" type="ORF">C1I98_03855</name>
</gene>
<keyword evidence="1 8" id="KW-0645">Protease</keyword>
<dbReference type="Pfam" id="PF16491">
    <property type="entry name" value="Peptidase_M48_N"/>
    <property type="match status" value="1"/>
</dbReference>
<feature type="transmembrane region" description="Helical" evidence="9">
    <location>
        <begin position="150"/>
        <end position="167"/>
    </location>
</feature>
<organism evidence="12 13">
    <name type="scientific">Spongiactinospora gelatinilytica</name>
    <dbReference type="NCBI Taxonomy" id="2666298"/>
    <lineage>
        <taxon>Bacteria</taxon>
        <taxon>Bacillati</taxon>
        <taxon>Actinomycetota</taxon>
        <taxon>Actinomycetes</taxon>
        <taxon>Streptosporangiales</taxon>
        <taxon>Streptosporangiaceae</taxon>
        <taxon>Spongiactinospora</taxon>
    </lineage>
</organism>
<evidence type="ECO:0000256" key="2">
    <source>
        <dbReference type="ARBA" id="ARBA00022723"/>
    </source>
</evidence>
<keyword evidence="9" id="KW-0472">Membrane</keyword>
<sequence>MADVRGVRAAWAALVVLGLALAGIVAVTTPWRALPPGAPEVAADPARDFTAADIARSQAFDAALSAPAYLSLALGLVFAVVLVATPFGARVVRRVPGPWWVKAVGGVVALTVVVELLRWPLGVWSETYLREYGLSTQTWLSWSVDRLKNTAVSTLLTALMVVVLIALARRFARWWIPAALGAFALTLAASFVYPVVVEPIFNDFRPMQAGRLRDDLLAMAGRDGVPVDDVLVADASRRTTALNAYVSGFGATRRIVVYDTLLKAPENEIELIVAHELGHAERDDVLSGTLIGGLGAAWGVILLYLVTSAGAPRRRAAVPSIADPRAVGLLMGLMSLAAFLSGPGQNLVSRHIEARADVHALDLTRDPGTFVAMQRRLALTNIADLDPDPFEYLLYSSHPTAPQRIAAARSWALRDRVPEP</sequence>
<dbReference type="InterPro" id="IPR001915">
    <property type="entry name" value="Peptidase_M48"/>
</dbReference>
<comment type="caution">
    <text evidence="12">The sequence shown here is derived from an EMBL/GenBank/DDBJ whole genome shotgun (WGS) entry which is preliminary data.</text>
</comment>
<feature type="active site" description="Proton donor" evidence="6">
    <location>
        <position position="357"/>
    </location>
</feature>
<dbReference type="CDD" id="cd07343">
    <property type="entry name" value="M48A_Zmpste24p_like"/>
    <property type="match status" value="1"/>
</dbReference>
<feature type="binding site" evidence="7">
    <location>
        <position position="353"/>
    </location>
    <ligand>
        <name>Zn(2+)</name>
        <dbReference type="ChEBI" id="CHEBI:29105"/>
        <note>catalytic</note>
    </ligand>
</feature>
<name>A0A2W2H3V3_9ACTN</name>
<dbReference type="PANTHER" id="PTHR10120">
    <property type="entry name" value="CAAX PRENYL PROTEASE 1"/>
    <property type="match status" value="1"/>
</dbReference>
<feature type="binding site" evidence="7">
    <location>
        <position position="279"/>
    </location>
    <ligand>
        <name>Zn(2+)</name>
        <dbReference type="ChEBI" id="CHEBI:29105"/>
        <note>catalytic</note>
    </ligand>
</feature>
<reference evidence="12 13" key="1">
    <citation type="submission" date="2018-01" db="EMBL/GenBank/DDBJ databases">
        <title>Draft genome sequence of Sphaerisporangium sp. 7K107.</title>
        <authorList>
            <person name="Sahin N."/>
            <person name="Saygin H."/>
            <person name="Ay H."/>
        </authorList>
    </citation>
    <scope>NUCLEOTIDE SEQUENCE [LARGE SCALE GENOMIC DNA]</scope>
    <source>
        <strain evidence="12 13">7K107</strain>
    </source>
</reference>
<keyword evidence="9" id="KW-1133">Transmembrane helix</keyword>
<dbReference type="GO" id="GO:0046872">
    <property type="term" value="F:metal ion binding"/>
    <property type="evidence" value="ECO:0007669"/>
    <property type="project" value="UniProtKB-KW"/>
</dbReference>
<proteinExistence type="inferred from homology"/>
<dbReference type="AlphaFoldDB" id="A0A2W2H3V3"/>
<dbReference type="InterPro" id="IPR027057">
    <property type="entry name" value="CAXX_Prtase_1"/>
</dbReference>
<evidence type="ECO:0000256" key="3">
    <source>
        <dbReference type="ARBA" id="ARBA00022801"/>
    </source>
</evidence>
<evidence type="ECO:0000256" key="4">
    <source>
        <dbReference type="ARBA" id="ARBA00022833"/>
    </source>
</evidence>
<dbReference type="Proteomes" id="UP000248544">
    <property type="component" value="Unassembled WGS sequence"/>
</dbReference>
<keyword evidence="3 8" id="KW-0378">Hydrolase</keyword>
<feature type="domain" description="Peptidase M48" evidence="10">
    <location>
        <begin position="207"/>
        <end position="411"/>
    </location>
</feature>
<feature type="transmembrane region" description="Helical" evidence="9">
    <location>
        <begin position="99"/>
        <end position="119"/>
    </location>
</feature>
<evidence type="ECO:0000259" key="11">
    <source>
        <dbReference type="Pfam" id="PF16491"/>
    </source>
</evidence>
<evidence type="ECO:0000256" key="5">
    <source>
        <dbReference type="ARBA" id="ARBA00023049"/>
    </source>
</evidence>
<evidence type="ECO:0000256" key="8">
    <source>
        <dbReference type="RuleBase" id="RU003983"/>
    </source>
</evidence>
<accession>A0A2W2H3V3</accession>
<evidence type="ECO:0000313" key="12">
    <source>
        <dbReference type="EMBL" id="PZG54553.1"/>
    </source>
</evidence>
<protein>
    <submittedName>
        <fullName evidence="12">Peptidase M48</fullName>
    </submittedName>
</protein>
<feature type="binding site" evidence="7">
    <location>
        <position position="275"/>
    </location>
    <ligand>
        <name>Zn(2+)</name>
        <dbReference type="ChEBI" id="CHEBI:29105"/>
        <note>catalytic</note>
    </ligand>
</feature>
<evidence type="ECO:0000256" key="7">
    <source>
        <dbReference type="PIRSR" id="PIRSR627057-2"/>
    </source>
</evidence>
<comment type="similarity">
    <text evidence="8">Belongs to the peptidase M48 family.</text>
</comment>
<feature type="transmembrane region" description="Helical" evidence="9">
    <location>
        <begin position="68"/>
        <end position="87"/>
    </location>
</feature>
<keyword evidence="5 8" id="KW-0482">Metalloprotease</keyword>
<feature type="transmembrane region" description="Helical" evidence="9">
    <location>
        <begin position="285"/>
        <end position="306"/>
    </location>
</feature>
<dbReference type="InterPro" id="IPR032456">
    <property type="entry name" value="Peptidase_M48_N"/>
</dbReference>
<dbReference type="Pfam" id="PF01435">
    <property type="entry name" value="Peptidase_M48"/>
    <property type="match status" value="1"/>
</dbReference>
<dbReference type="GO" id="GO:0071586">
    <property type="term" value="P:CAAX-box protein processing"/>
    <property type="evidence" value="ECO:0007669"/>
    <property type="project" value="InterPro"/>
</dbReference>
<keyword evidence="9" id="KW-0812">Transmembrane</keyword>
<keyword evidence="2 7" id="KW-0479">Metal-binding</keyword>
<feature type="active site" evidence="6">
    <location>
        <position position="276"/>
    </location>
</feature>
<dbReference type="GO" id="GO:0004222">
    <property type="term" value="F:metalloendopeptidase activity"/>
    <property type="evidence" value="ECO:0007669"/>
    <property type="project" value="InterPro"/>
</dbReference>
<evidence type="ECO:0000256" key="1">
    <source>
        <dbReference type="ARBA" id="ARBA00022670"/>
    </source>
</evidence>
<evidence type="ECO:0000313" key="13">
    <source>
        <dbReference type="Proteomes" id="UP000248544"/>
    </source>
</evidence>
<evidence type="ECO:0000259" key="10">
    <source>
        <dbReference type="Pfam" id="PF01435"/>
    </source>
</evidence>
<comment type="cofactor">
    <cofactor evidence="7 8">
        <name>Zn(2+)</name>
        <dbReference type="ChEBI" id="CHEBI:29105"/>
    </cofactor>
    <text evidence="7 8">Binds 1 zinc ion per subunit.</text>
</comment>